<dbReference type="EMBL" id="SNRX01000006">
    <property type="protein sequence ID" value="KAA6302572.1"/>
    <property type="molecule type" value="Genomic_DNA"/>
</dbReference>
<organism evidence="1 2">
    <name type="scientific">Candidatus Ordinivivax streblomastigis</name>
    <dbReference type="NCBI Taxonomy" id="2540710"/>
    <lineage>
        <taxon>Bacteria</taxon>
        <taxon>Pseudomonadati</taxon>
        <taxon>Bacteroidota</taxon>
        <taxon>Bacteroidia</taxon>
        <taxon>Bacteroidales</taxon>
        <taxon>Candidatus Ordinivivax</taxon>
    </lineage>
</organism>
<accession>A0A5M8P2J9</accession>
<evidence type="ECO:0000313" key="1">
    <source>
        <dbReference type="EMBL" id="KAA6302572.1"/>
    </source>
</evidence>
<reference evidence="1 2" key="1">
    <citation type="submission" date="2019-03" db="EMBL/GenBank/DDBJ databases">
        <title>Single cell metagenomics reveals metabolic interactions within the superorganism composed of flagellate Streblomastix strix and complex community of Bacteroidetes bacteria on its surface.</title>
        <authorList>
            <person name="Treitli S.C."/>
            <person name="Kolisko M."/>
            <person name="Husnik F."/>
            <person name="Keeling P."/>
            <person name="Hampl V."/>
        </authorList>
    </citation>
    <scope>NUCLEOTIDE SEQUENCE [LARGE SCALE GENOMIC DNA]</scope>
    <source>
        <strain evidence="1">St1</strain>
    </source>
</reference>
<comment type="caution">
    <text evidence="1">The sequence shown here is derived from an EMBL/GenBank/DDBJ whole genome shotgun (WGS) entry which is preliminary data.</text>
</comment>
<sequence length="39" mass="4534">MYEISGHKMTANNGDIIFVRFENDKSGAFYVANQILEYF</sequence>
<evidence type="ECO:0000313" key="2">
    <source>
        <dbReference type="Proteomes" id="UP000324575"/>
    </source>
</evidence>
<gene>
    <name evidence="1" type="ORF">EZS26_001079</name>
</gene>
<dbReference type="Proteomes" id="UP000324575">
    <property type="component" value="Unassembled WGS sequence"/>
</dbReference>
<proteinExistence type="predicted"/>
<name>A0A5M8P2J9_9BACT</name>
<protein>
    <submittedName>
        <fullName evidence="1">Uncharacterized protein</fullName>
    </submittedName>
</protein>
<dbReference type="AlphaFoldDB" id="A0A5M8P2J9"/>